<proteinExistence type="predicted"/>
<dbReference type="Pfam" id="PF12706">
    <property type="entry name" value="Lactamase_B_2"/>
    <property type="match status" value="1"/>
</dbReference>
<feature type="domain" description="Metallo-beta-lactamase" evidence="1">
    <location>
        <begin position="13"/>
        <end position="187"/>
    </location>
</feature>
<dbReference type="Gene3D" id="3.60.15.10">
    <property type="entry name" value="Ribonuclease Z/Hydroxyacylglutathione hydrolase-like"/>
    <property type="match status" value="1"/>
</dbReference>
<evidence type="ECO:0000259" key="1">
    <source>
        <dbReference type="SMART" id="SM00849"/>
    </source>
</evidence>
<reference evidence="2" key="1">
    <citation type="submission" date="2020-02" db="EMBL/GenBank/DDBJ databases">
        <authorList>
            <person name="Meier V. D."/>
        </authorList>
    </citation>
    <scope>NUCLEOTIDE SEQUENCE</scope>
    <source>
        <strain evidence="2">AVDCRST_MAG19</strain>
    </source>
</reference>
<dbReference type="AlphaFoldDB" id="A0A6J4VHZ5"/>
<dbReference type="SMART" id="SM00849">
    <property type="entry name" value="Lactamase_B"/>
    <property type="match status" value="1"/>
</dbReference>
<sequence>MSVGVRSLGSGSSGNGLLIEGDGTSLVVDCGIGPRVLASGLRAAGRTVGELDAVLLTHEHVDHVRALPRVIKERVPVIATAGTLRAAGIASGGAEAIALGGELAVAGASVTAIGVSHDAAEPCGYHVRLAGIAVTVVTDLGRPEPALAAYLAAADLIVIEANHDEAMLRAGPYPAHLKRRVLSATGHLSNAACGRLLLEALAGSRRRPTVWLAHLSTTNNRPTLARQTVQRAIAAGGFVAPVVPLPRHGHDLVWRPGLSSAETVQLSLPLG</sequence>
<dbReference type="PANTHER" id="PTHR47619:SF1">
    <property type="entry name" value="EXODEOXYRIBONUCLEASE WALJ"/>
    <property type="match status" value="1"/>
</dbReference>
<evidence type="ECO:0000313" key="2">
    <source>
        <dbReference type="EMBL" id="CAA9576824.1"/>
    </source>
</evidence>
<name>A0A6J4VHZ5_9BACT</name>
<dbReference type="GO" id="GO:0016787">
    <property type="term" value="F:hydrolase activity"/>
    <property type="evidence" value="ECO:0007669"/>
    <property type="project" value="UniProtKB-KW"/>
</dbReference>
<keyword evidence="2" id="KW-0378">Hydrolase</keyword>
<dbReference type="EMBL" id="CADCWL010000197">
    <property type="protein sequence ID" value="CAA9576824.1"/>
    <property type="molecule type" value="Genomic_DNA"/>
</dbReference>
<dbReference type="InterPro" id="IPR036866">
    <property type="entry name" value="RibonucZ/Hydroxyglut_hydro"/>
</dbReference>
<accession>A0A6J4VHZ5</accession>
<gene>
    <name evidence="2" type="ORF">AVDCRST_MAG19-3478</name>
</gene>
<dbReference type="InterPro" id="IPR052533">
    <property type="entry name" value="WalJ/YycJ-like"/>
</dbReference>
<organism evidence="2">
    <name type="scientific">uncultured Thermomicrobiales bacterium</name>
    <dbReference type="NCBI Taxonomy" id="1645740"/>
    <lineage>
        <taxon>Bacteria</taxon>
        <taxon>Pseudomonadati</taxon>
        <taxon>Thermomicrobiota</taxon>
        <taxon>Thermomicrobia</taxon>
        <taxon>Thermomicrobiales</taxon>
        <taxon>environmental samples</taxon>
    </lineage>
</organism>
<dbReference type="SUPFAM" id="SSF56281">
    <property type="entry name" value="Metallo-hydrolase/oxidoreductase"/>
    <property type="match status" value="1"/>
</dbReference>
<dbReference type="PANTHER" id="PTHR47619">
    <property type="entry name" value="METALLO-HYDROLASE YYCJ-RELATED"/>
    <property type="match status" value="1"/>
</dbReference>
<protein>
    <submittedName>
        <fullName evidence="2">Metal-dependent hydrolases of the beta-lactamase superfamily I</fullName>
    </submittedName>
</protein>
<dbReference type="InterPro" id="IPR001279">
    <property type="entry name" value="Metallo-B-lactamas"/>
</dbReference>